<reference evidence="3" key="2">
    <citation type="journal article" date="2024" name="Nature">
        <title>Anoxygenic phototroph of the Chloroflexota uses a type I reaction centre.</title>
        <authorList>
            <person name="Tsuji J.M."/>
            <person name="Shaw N.A."/>
            <person name="Nagashima S."/>
            <person name="Venkiteswaran J.J."/>
            <person name="Schiff S.L."/>
            <person name="Watanabe T."/>
            <person name="Fukui M."/>
            <person name="Hanada S."/>
            <person name="Tank M."/>
            <person name="Neufeld J.D."/>
        </authorList>
    </citation>
    <scope>NUCLEOTIDE SEQUENCE</scope>
    <source>
        <strain evidence="3">L227-S17</strain>
    </source>
</reference>
<keyword evidence="1" id="KW-0472">Membrane</keyword>
<dbReference type="RefSeq" id="WP_341467450.1">
    <property type="nucleotide sequence ID" value="NZ_CP128399.1"/>
</dbReference>
<organism evidence="2 4">
    <name type="scientific">Candidatus Chlorohelix allophototropha</name>
    <dbReference type="NCBI Taxonomy" id="3003348"/>
    <lineage>
        <taxon>Bacteria</taxon>
        <taxon>Bacillati</taxon>
        <taxon>Chloroflexota</taxon>
        <taxon>Chloroflexia</taxon>
        <taxon>Candidatus Chloroheliales</taxon>
        <taxon>Candidatus Chloroheliaceae</taxon>
        <taxon>Candidatus Chlorohelix</taxon>
    </lineage>
</organism>
<dbReference type="AlphaFoldDB" id="A0A8T7M1T1"/>
<name>A0A8T7M1T1_9CHLR</name>
<sequence length="125" mass="13723">MDLTLLIIVVLAVAAVFIVGRILLPVDSESVTTDQAHKIFQSASALVTNIIVTGHHYGTTALLLEVEVFPQKQQPFKAELHEEFSAPQAAKLVPGVMIEVKYDPANHSKVLFVKFVHSNNIYSTL</sequence>
<evidence type="ECO:0000256" key="1">
    <source>
        <dbReference type="SAM" id="Phobius"/>
    </source>
</evidence>
<evidence type="ECO:0000313" key="3">
    <source>
        <dbReference type="EMBL" id="WJW65566.1"/>
    </source>
</evidence>
<protein>
    <recommendedName>
        <fullName evidence="6">DUF3592 domain-containing protein</fullName>
    </recommendedName>
</protein>
<dbReference type="EMBL" id="CP128399">
    <property type="protein sequence ID" value="WJW65566.1"/>
    <property type="molecule type" value="Genomic_DNA"/>
</dbReference>
<evidence type="ECO:0000313" key="5">
    <source>
        <dbReference type="Proteomes" id="UP001431572"/>
    </source>
</evidence>
<dbReference type="Proteomes" id="UP001431572">
    <property type="component" value="Chromosome 1"/>
</dbReference>
<gene>
    <name evidence="2" type="ORF">HXX08_09945</name>
    <name evidence="3" type="ORF">OZ401_001333</name>
</gene>
<evidence type="ECO:0000313" key="4">
    <source>
        <dbReference type="Proteomes" id="UP000521676"/>
    </source>
</evidence>
<evidence type="ECO:0000313" key="2">
    <source>
        <dbReference type="EMBL" id="NWJ46189.1"/>
    </source>
</evidence>
<dbReference type="Proteomes" id="UP000521676">
    <property type="component" value="Unassembled WGS sequence"/>
</dbReference>
<keyword evidence="5" id="KW-1185">Reference proteome</keyword>
<evidence type="ECO:0008006" key="6">
    <source>
        <dbReference type="Google" id="ProtNLM"/>
    </source>
</evidence>
<accession>A0A8T7M1T1</accession>
<feature type="transmembrane region" description="Helical" evidence="1">
    <location>
        <begin position="6"/>
        <end position="24"/>
    </location>
</feature>
<keyword evidence="1" id="KW-0812">Transmembrane</keyword>
<keyword evidence="1" id="KW-1133">Transmembrane helix</keyword>
<dbReference type="EMBL" id="JACATZ010000001">
    <property type="protein sequence ID" value="NWJ46189.1"/>
    <property type="molecule type" value="Genomic_DNA"/>
</dbReference>
<reference evidence="2 4" key="1">
    <citation type="submission" date="2020-06" db="EMBL/GenBank/DDBJ databases">
        <title>Anoxygenic phototrophic Chloroflexota member uses a Type I reaction center.</title>
        <authorList>
            <person name="Tsuji J.M."/>
            <person name="Shaw N.A."/>
            <person name="Nagashima S."/>
            <person name="Venkiteswaran J."/>
            <person name="Schiff S.L."/>
            <person name="Hanada S."/>
            <person name="Tank M."/>
            <person name="Neufeld J.D."/>
        </authorList>
    </citation>
    <scope>NUCLEOTIDE SEQUENCE [LARGE SCALE GENOMIC DNA]</scope>
    <source>
        <strain evidence="2">L227-S17</strain>
    </source>
</reference>
<proteinExistence type="predicted"/>